<dbReference type="PANTHER" id="PTHR30250:SF10">
    <property type="entry name" value="LIPOPOLYSACCHARIDE BIOSYNTHESIS PROTEIN WZXC"/>
    <property type="match status" value="1"/>
</dbReference>
<organism evidence="8 9">
    <name type="scientific">Berkelbacteria bacterium GW2011_GWA1_36_9</name>
    <dbReference type="NCBI Taxonomy" id="1618331"/>
    <lineage>
        <taxon>Bacteria</taxon>
        <taxon>Candidatus Berkelbacteria</taxon>
    </lineage>
</organism>
<evidence type="ECO:0000256" key="6">
    <source>
        <dbReference type="ARBA" id="ARBA00023136"/>
    </source>
</evidence>
<dbReference type="GO" id="GO:0005886">
    <property type="term" value="C:plasma membrane"/>
    <property type="evidence" value="ECO:0007669"/>
    <property type="project" value="UniProtKB-SubCell"/>
</dbReference>
<feature type="transmembrane region" description="Helical" evidence="7">
    <location>
        <begin position="97"/>
        <end position="117"/>
    </location>
</feature>
<evidence type="ECO:0000256" key="1">
    <source>
        <dbReference type="ARBA" id="ARBA00004651"/>
    </source>
</evidence>
<dbReference type="AlphaFoldDB" id="A0A0G0FXA5"/>
<feature type="transmembrane region" description="Helical" evidence="7">
    <location>
        <begin position="123"/>
        <end position="143"/>
    </location>
</feature>
<dbReference type="InterPro" id="IPR050833">
    <property type="entry name" value="Poly_Biosynth_Transport"/>
</dbReference>
<feature type="transmembrane region" description="Helical" evidence="7">
    <location>
        <begin position="368"/>
        <end position="387"/>
    </location>
</feature>
<dbReference type="Pfam" id="PF13440">
    <property type="entry name" value="Polysacc_synt_3"/>
    <property type="match status" value="1"/>
</dbReference>
<comment type="caution">
    <text evidence="8">The sequence shown here is derived from an EMBL/GenBank/DDBJ whole genome shotgun (WGS) entry which is preliminary data.</text>
</comment>
<keyword evidence="5 7" id="KW-1133">Transmembrane helix</keyword>
<evidence type="ECO:0000256" key="3">
    <source>
        <dbReference type="ARBA" id="ARBA00022475"/>
    </source>
</evidence>
<feature type="transmembrane region" description="Helical" evidence="7">
    <location>
        <begin position="450"/>
        <end position="469"/>
    </location>
</feature>
<feature type="transmembrane region" description="Helical" evidence="7">
    <location>
        <begin position="28"/>
        <end position="46"/>
    </location>
</feature>
<gene>
    <name evidence="8" type="ORF">US31_C0004G0052</name>
</gene>
<dbReference type="EMBL" id="LBSM01000004">
    <property type="protein sequence ID" value="KKQ18490.1"/>
    <property type="molecule type" value="Genomic_DNA"/>
</dbReference>
<evidence type="ECO:0000313" key="8">
    <source>
        <dbReference type="EMBL" id="KKQ18490.1"/>
    </source>
</evidence>
<name>A0A0G0FXA5_9BACT</name>
<dbReference type="PANTHER" id="PTHR30250">
    <property type="entry name" value="PST FAMILY PREDICTED COLANIC ACID TRANSPORTER"/>
    <property type="match status" value="1"/>
</dbReference>
<comment type="similarity">
    <text evidence="2">Belongs to the polysaccharide synthase family.</text>
</comment>
<comment type="subcellular location">
    <subcellularLocation>
        <location evidence="1">Cell membrane</location>
        <topology evidence="1">Multi-pass membrane protein</topology>
    </subcellularLocation>
</comment>
<protein>
    <submittedName>
        <fullName evidence="8">Polysaccharide biosynthesis protein</fullName>
    </submittedName>
</protein>
<reference evidence="8 9" key="1">
    <citation type="journal article" date="2015" name="Nature">
        <title>rRNA introns, odd ribosomes, and small enigmatic genomes across a large radiation of phyla.</title>
        <authorList>
            <person name="Brown C.T."/>
            <person name="Hug L.A."/>
            <person name="Thomas B.C."/>
            <person name="Sharon I."/>
            <person name="Castelle C.J."/>
            <person name="Singh A."/>
            <person name="Wilkins M.J."/>
            <person name="Williams K.H."/>
            <person name="Banfield J.F."/>
        </authorList>
    </citation>
    <scope>NUCLEOTIDE SEQUENCE [LARGE SCALE GENOMIC DNA]</scope>
</reference>
<evidence type="ECO:0000313" key="9">
    <source>
        <dbReference type="Proteomes" id="UP000034508"/>
    </source>
</evidence>
<keyword evidence="4 7" id="KW-0812">Transmembrane</keyword>
<evidence type="ECO:0000256" key="5">
    <source>
        <dbReference type="ARBA" id="ARBA00022989"/>
    </source>
</evidence>
<sequence length="483" mass="52734">METEQELSLGEIKKRLVSSFMSLTARQIALRAISFISLNVILAKILPVETLGIFNIATAVVTFFAFFSDVGLSASLIQKKTVVTGDDIKTVFTIQQFLVSILSLVIFIGAPFIGNFYNLDEAGIWLVRILGVSFFLSSLKVVPSVLLERQLKFQPLVTVEIVETVIFNGLLIFLVLKGMGIGSFTVAALFRGLSGTMLLYILAPAPIGFKIERAAAKQLLSFGIPYQTNNLLALLKDKLVPLVIARMVGAVGVGYITWAQALAFLPLEIMNMVIRITFPAYSRLQSDKVSLARAVEKSLFVTALLVYPALFGLGAILPSVVSYVVSAKWQPAVPAFYFFAFSTYWAVISTTFTNTLSAMGHIKTTLKLMVFWTAATWVLTPLLTIYFDFLGVAVSSFIISFTSVITIIALKRVLTIKVLNSVALPTAASTIMGVAVFFFAQNLVKDKLTLIAAIILGFILYALIIGLFAGKKVLIEIKSIRNA</sequence>
<feature type="transmembrane region" description="Helical" evidence="7">
    <location>
        <begin position="52"/>
        <end position="77"/>
    </location>
</feature>
<feature type="transmembrane region" description="Helical" evidence="7">
    <location>
        <begin position="239"/>
        <end position="256"/>
    </location>
</feature>
<feature type="transmembrane region" description="Helical" evidence="7">
    <location>
        <begin position="336"/>
        <end position="356"/>
    </location>
</feature>
<evidence type="ECO:0000256" key="4">
    <source>
        <dbReference type="ARBA" id="ARBA00022692"/>
    </source>
</evidence>
<accession>A0A0G0FXA5</accession>
<keyword evidence="3" id="KW-1003">Cell membrane</keyword>
<dbReference type="Proteomes" id="UP000034508">
    <property type="component" value="Unassembled WGS sequence"/>
</dbReference>
<keyword evidence="6 7" id="KW-0472">Membrane</keyword>
<proteinExistence type="inferred from homology"/>
<feature type="transmembrane region" description="Helical" evidence="7">
    <location>
        <begin position="299"/>
        <end position="324"/>
    </location>
</feature>
<feature type="transmembrane region" description="Helical" evidence="7">
    <location>
        <begin position="422"/>
        <end position="444"/>
    </location>
</feature>
<evidence type="ECO:0000256" key="2">
    <source>
        <dbReference type="ARBA" id="ARBA00007430"/>
    </source>
</evidence>
<evidence type="ECO:0000256" key="7">
    <source>
        <dbReference type="SAM" id="Phobius"/>
    </source>
</evidence>
<feature type="transmembrane region" description="Helical" evidence="7">
    <location>
        <begin position="393"/>
        <end position="410"/>
    </location>
</feature>